<keyword evidence="1" id="KW-1133">Transmembrane helix</keyword>
<evidence type="ECO:0008006" key="4">
    <source>
        <dbReference type="Google" id="ProtNLM"/>
    </source>
</evidence>
<dbReference type="PANTHER" id="PTHR43318:SF1">
    <property type="entry name" value="POLYSACCHARIDE BIOSYNTHESIS PROTEIN EPSC-RELATED"/>
    <property type="match status" value="1"/>
</dbReference>
<feature type="transmembrane region" description="Helical" evidence="1">
    <location>
        <begin position="83"/>
        <end position="107"/>
    </location>
</feature>
<feature type="transmembrane region" description="Helical" evidence="1">
    <location>
        <begin position="113"/>
        <end position="132"/>
    </location>
</feature>
<reference evidence="2 3" key="1">
    <citation type="submission" date="2023-04" db="EMBL/GenBank/DDBJ databases">
        <title>Halomonas strains isolated from rhizosphere soil.</title>
        <authorList>
            <person name="Xu L."/>
            <person name="Sun J.-Q."/>
        </authorList>
    </citation>
    <scope>NUCLEOTIDE SEQUENCE [LARGE SCALE GENOMIC DNA]</scope>
    <source>
        <strain evidence="2 3">LN1S58</strain>
    </source>
</reference>
<evidence type="ECO:0000313" key="2">
    <source>
        <dbReference type="EMBL" id="MDI5934182.1"/>
    </source>
</evidence>
<organism evidence="2 3">
    <name type="scientific">Halomonas kalidii</name>
    <dbReference type="NCBI Taxonomy" id="3043293"/>
    <lineage>
        <taxon>Bacteria</taxon>
        <taxon>Pseudomonadati</taxon>
        <taxon>Pseudomonadota</taxon>
        <taxon>Gammaproteobacteria</taxon>
        <taxon>Oceanospirillales</taxon>
        <taxon>Halomonadaceae</taxon>
        <taxon>Halomonas</taxon>
    </lineage>
</organism>
<keyword evidence="1" id="KW-0812">Transmembrane</keyword>
<dbReference type="PANTHER" id="PTHR43318">
    <property type="entry name" value="UDP-N-ACETYLGLUCOSAMINE 4,6-DEHYDRATASE"/>
    <property type="match status" value="1"/>
</dbReference>
<dbReference type="EMBL" id="JASCQO010000035">
    <property type="protein sequence ID" value="MDI5934182.1"/>
    <property type="molecule type" value="Genomic_DNA"/>
</dbReference>
<comment type="caution">
    <text evidence="2">The sequence shown here is derived from an EMBL/GenBank/DDBJ whole genome shotgun (WGS) entry which is preliminary data.</text>
</comment>
<dbReference type="RefSeq" id="WP_282721653.1">
    <property type="nucleotide sequence ID" value="NZ_JASCQO010000035.1"/>
</dbReference>
<sequence length="225" mass="24980">MTILLNRLFHLPRTYKRVIQLLTDTALLAMSFQLAMMLRLDSWPPLFDPRAWLVLLVTIPISLMLFIRPGFYRAVIRYMSQKAIRTILIGVAASAMIVAIINVLMGLPLPRSVPFIYAMLAILTVGGVRFFLRSLYLHSLLHHKTRVVIYGAGAAGAQLVTSLSHGCEYLPIADLVWKEAKSSTDRAVEPFNPTLPRQTPETPAKAHLGLMKVAAVSMAKCGSQL</sequence>
<protein>
    <recommendedName>
        <fullName evidence="4">Polysaccharide biosynthesis protein CapD-like domain-containing protein</fullName>
    </recommendedName>
</protein>
<gene>
    <name evidence="2" type="ORF">QLQ84_10320</name>
</gene>
<proteinExistence type="predicted"/>
<accession>A0ABT6VJM4</accession>
<feature type="transmembrane region" description="Helical" evidence="1">
    <location>
        <begin position="52"/>
        <end position="71"/>
    </location>
</feature>
<name>A0ABT6VJM4_9GAMM</name>
<feature type="transmembrane region" description="Helical" evidence="1">
    <location>
        <begin position="21"/>
        <end position="40"/>
    </location>
</feature>
<dbReference type="Proteomes" id="UP001244242">
    <property type="component" value="Unassembled WGS sequence"/>
</dbReference>
<evidence type="ECO:0000313" key="3">
    <source>
        <dbReference type="Proteomes" id="UP001244242"/>
    </source>
</evidence>
<dbReference type="InterPro" id="IPR051203">
    <property type="entry name" value="Polysaccharide_Synthase-Rel"/>
</dbReference>
<keyword evidence="3" id="KW-1185">Reference proteome</keyword>
<evidence type="ECO:0000256" key="1">
    <source>
        <dbReference type="SAM" id="Phobius"/>
    </source>
</evidence>
<keyword evidence="1" id="KW-0472">Membrane</keyword>